<feature type="region of interest" description="Disordered" evidence="13">
    <location>
        <begin position="69"/>
        <end position="103"/>
    </location>
</feature>
<dbReference type="InterPro" id="IPR028055">
    <property type="entry name" value="YidC/Oxa/ALB_C"/>
</dbReference>
<evidence type="ECO:0000256" key="13">
    <source>
        <dbReference type="SAM" id="MobiDB-lite"/>
    </source>
</evidence>
<evidence type="ECO:0000256" key="5">
    <source>
        <dbReference type="ARBA" id="ARBA00022989"/>
    </source>
</evidence>
<keyword evidence="4 12" id="KW-0812">Transmembrane</keyword>
<evidence type="ECO:0000256" key="10">
    <source>
        <dbReference type="ARBA" id="ARBA00033245"/>
    </source>
</evidence>
<comment type="similarity">
    <text evidence="2">Belongs to the OXA1/ALB3/YidC family. Type 1 subfamily.</text>
</comment>
<proteinExistence type="inferred from homology"/>
<comment type="caution">
    <text evidence="16">The sequence shown here is derived from an EMBL/GenBank/DDBJ whole genome shotgun (WGS) entry which is preliminary data.</text>
</comment>
<dbReference type="EMBL" id="BSUN01000001">
    <property type="protein sequence ID" value="GMA35752.1"/>
    <property type="molecule type" value="Genomic_DNA"/>
</dbReference>
<evidence type="ECO:0000256" key="1">
    <source>
        <dbReference type="ARBA" id="ARBA00004141"/>
    </source>
</evidence>
<evidence type="ECO:0000256" key="7">
    <source>
        <dbReference type="ARBA" id="ARBA00025034"/>
    </source>
</evidence>
<accession>A0ABQ6IG91</accession>
<keyword evidence="17" id="KW-1185">Reference proteome</keyword>
<dbReference type="Proteomes" id="UP001157125">
    <property type="component" value="Unassembled WGS sequence"/>
</dbReference>
<evidence type="ECO:0000256" key="2">
    <source>
        <dbReference type="ARBA" id="ARBA00010527"/>
    </source>
</evidence>
<evidence type="ECO:0000256" key="11">
    <source>
        <dbReference type="ARBA" id="ARBA00033342"/>
    </source>
</evidence>
<evidence type="ECO:0000256" key="6">
    <source>
        <dbReference type="ARBA" id="ARBA00023136"/>
    </source>
</evidence>
<evidence type="ECO:0000313" key="16">
    <source>
        <dbReference type="EMBL" id="GMA35752.1"/>
    </source>
</evidence>
<dbReference type="PANTHER" id="PTHR12428">
    <property type="entry name" value="OXA1"/>
    <property type="match status" value="1"/>
</dbReference>
<comment type="subunit">
    <text evidence="8">Interacts with the Sec translocase complex via SecD. Specifically interacts with transmembrane segments of nascent integral membrane proteins during membrane integration.</text>
</comment>
<reference evidence="17" key="1">
    <citation type="journal article" date="2019" name="Int. J. Syst. Evol. Microbiol.">
        <title>The Global Catalogue of Microorganisms (GCM) 10K type strain sequencing project: providing services to taxonomists for standard genome sequencing and annotation.</title>
        <authorList>
            <consortium name="The Broad Institute Genomics Platform"/>
            <consortium name="The Broad Institute Genome Sequencing Center for Infectious Disease"/>
            <person name="Wu L."/>
            <person name="Ma J."/>
        </authorList>
    </citation>
    <scope>NUCLEOTIDE SEQUENCE [LARGE SCALE GENOMIC DNA]</scope>
    <source>
        <strain evidence="17">NBRC 112299</strain>
    </source>
</reference>
<keyword evidence="6 14" id="KW-0472">Membrane</keyword>
<dbReference type="PANTHER" id="PTHR12428:SF65">
    <property type="entry name" value="CYTOCHROME C OXIDASE ASSEMBLY PROTEIN COX18, MITOCHONDRIAL"/>
    <property type="match status" value="1"/>
</dbReference>
<comment type="subcellular location">
    <subcellularLocation>
        <location evidence="1 12">Membrane</location>
        <topology evidence="1 12">Multi-pass membrane protein</topology>
    </subcellularLocation>
</comment>
<evidence type="ECO:0000256" key="9">
    <source>
        <dbReference type="ARBA" id="ARBA00031538"/>
    </source>
</evidence>
<name>A0ABQ6IG91_9MICO</name>
<feature type="compositionally biased region" description="Basic and acidic residues" evidence="13">
    <location>
        <begin position="72"/>
        <end position="86"/>
    </location>
</feature>
<feature type="transmembrane region" description="Helical" evidence="14">
    <location>
        <begin position="24"/>
        <end position="46"/>
    </location>
</feature>
<evidence type="ECO:0000256" key="8">
    <source>
        <dbReference type="ARBA" id="ARBA00026028"/>
    </source>
</evidence>
<dbReference type="Pfam" id="PF02096">
    <property type="entry name" value="60KD_IMP"/>
    <property type="match status" value="1"/>
</dbReference>
<evidence type="ECO:0000313" key="17">
    <source>
        <dbReference type="Proteomes" id="UP001157125"/>
    </source>
</evidence>
<organism evidence="16 17">
    <name type="scientific">Demequina litorisediminis</name>
    <dbReference type="NCBI Taxonomy" id="1849022"/>
    <lineage>
        <taxon>Bacteria</taxon>
        <taxon>Bacillati</taxon>
        <taxon>Actinomycetota</taxon>
        <taxon>Actinomycetes</taxon>
        <taxon>Micrococcales</taxon>
        <taxon>Demequinaceae</taxon>
        <taxon>Demequina</taxon>
    </lineage>
</organism>
<dbReference type="InterPro" id="IPR001708">
    <property type="entry name" value="YidC/ALB3/OXA1/COX18"/>
</dbReference>
<comment type="function">
    <text evidence="7">Required for the insertion and/or proper folding and/or complex formation of integral membrane proteins into the membrane. Involved in integration of membrane proteins that insert both dependently and independently of the Sec translocase complex, as well as at least some lipoproteins. Aids folding of multispanning membrane proteins.</text>
</comment>
<dbReference type="RefSeq" id="WP_348523545.1">
    <property type="nucleotide sequence ID" value="NZ_BSUN01000001.1"/>
</dbReference>
<feature type="compositionally biased region" description="Basic residues" evidence="13">
    <location>
        <begin position="93"/>
        <end position="103"/>
    </location>
</feature>
<evidence type="ECO:0000259" key="15">
    <source>
        <dbReference type="Pfam" id="PF02096"/>
    </source>
</evidence>
<protein>
    <recommendedName>
        <fullName evidence="3">Membrane protein insertase YidC</fullName>
    </recommendedName>
    <alternativeName>
        <fullName evidence="11">Foldase YidC</fullName>
    </alternativeName>
    <alternativeName>
        <fullName evidence="10">Membrane integrase YidC</fullName>
    </alternativeName>
    <alternativeName>
        <fullName evidence="9">Membrane protein YidC</fullName>
    </alternativeName>
</protein>
<keyword evidence="5 14" id="KW-1133">Transmembrane helix</keyword>
<feature type="domain" description="Membrane insertase YidC/Oxa/ALB C-terminal" evidence="15">
    <location>
        <begin position="26"/>
        <end position="81"/>
    </location>
</feature>
<evidence type="ECO:0000256" key="3">
    <source>
        <dbReference type="ARBA" id="ARBA00015325"/>
    </source>
</evidence>
<evidence type="ECO:0000256" key="12">
    <source>
        <dbReference type="RuleBase" id="RU003945"/>
    </source>
</evidence>
<evidence type="ECO:0000256" key="4">
    <source>
        <dbReference type="ARBA" id="ARBA00022692"/>
    </source>
</evidence>
<sequence>MVANIMVIWHWLFTAIGMDTASGWTWGLSIVGLVVTIRIALIPLFVKQIKASRAMQMIAPELRAVQAKYKNKKDQASREAMSRETMEPTPSTRRTRSRLASRC</sequence>
<gene>
    <name evidence="16" type="ORF">GCM10025876_19560</name>
</gene>
<evidence type="ECO:0000256" key="14">
    <source>
        <dbReference type="SAM" id="Phobius"/>
    </source>
</evidence>